<dbReference type="Proteomes" id="UP000295636">
    <property type="component" value="Unassembled WGS sequence"/>
</dbReference>
<organism evidence="3 4">
    <name type="scientific">Paenibacillus piri</name>
    <dbReference type="NCBI Taxonomy" id="2547395"/>
    <lineage>
        <taxon>Bacteria</taxon>
        <taxon>Bacillati</taxon>
        <taxon>Bacillota</taxon>
        <taxon>Bacilli</taxon>
        <taxon>Bacillales</taxon>
        <taxon>Paenibacillaceae</taxon>
        <taxon>Paenibacillus</taxon>
    </lineage>
</organism>
<dbReference type="PANTHER" id="PTHR43709">
    <property type="entry name" value="ACONITATE ISOMERASE-RELATED"/>
    <property type="match status" value="1"/>
</dbReference>
<dbReference type="SUPFAM" id="SSF54506">
    <property type="entry name" value="Diaminopimelate epimerase-like"/>
    <property type="match status" value="2"/>
</dbReference>
<keyword evidence="4" id="KW-1185">Reference proteome</keyword>
<reference evidence="3 4" key="1">
    <citation type="submission" date="2019-03" db="EMBL/GenBank/DDBJ databases">
        <title>This is whole genome sequence of Paenibacillus sp MS74 strain.</title>
        <authorList>
            <person name="Trinh H.N."/>
        </authorList>
    </citation>
    <scope>NUCLEOTIDE SEQUENCE [LARGE SCALE GENOMIC DNA]</scope>
    <source>
        <strain evidence="3 4">MS74</strain>
    </source>
</reference>
<sequence length="376" mass="39964">MSQFTIPCAVYRGGTSRGIFFTKSSLPEDSRLQHKIFLHGIDAYNSNQINGLGSGTSHTSKVCVISPSAMDGADVDYTFYQIGIGEAVVDDTGTCGNLMAAVGAYAVDEGMVTVGPSDDYANVTVHNTNIKKMLRLKVPVANGQAKVQGNYAMPGLSGTGAKFTVDILKPGGGKTGKTMPIDVRFSMETDRKAYEVSLIDVVNPFVYVAASDLGIEGTEPNRELSMKEDLLAEIDAIRRRMAVHSGMAAANDEVAGSVPKIAIVAKPQDYMTSAGKRIKKDAVDIVAKMLSMGSFHRTFAGSGLYNIAAAALLSGTLPNRVAAKKDGVHNQIVRIGHPEGVAEVRVSLTEDGNDVASVGLDRTARRIMKGELYIPE</sequence>
<dbReference type="PANTHER" id="PTHR43709:SF2">
    <property type="entry name" value="DUF453 DOMAIN PROTEIN (AFU_ORTHOLOGUE AFUA_6G00360)"/>
    <property type="match status" value="1"/>
</dbReference>
<accession>A0A4R5KJZ0</accession>
<evidence type="ECO:0000256" key="1">
    <source>
        <dbReference type="ARBA" id="ARBA00007673"/>
    </source>
</evidence>
<dbReference type="GO" id="GO:0016853">
    <property type="term" value="F:isomerase activity"/>
    <property type="evidence" value="ECO:0007669"/>
    <property type="project" value="UniProtKB-KW"/>
</dbReference>
<evidence type="ECO:0000256" key="2">
    <source>
        <dbReference type="ARBA" id="ARBA00023235"/>
    </source>
</evidence>
<evidence type="ECO:0000313" key="4">
    <source>
        <dbReference type="Proteomes" id="UP000295636"/>
    </source>
</evidence>
<dbReference type="Pfam" id="PF04303">
    <property type="entry name" value="PrpF"/>
    <property type="match status" value="1"/>
</dbReference>
<name>A0A4R5KJZ0_9BACL</name>
<dbReference type="Gene3D" id="3.10.310.10">
    <property type="entry name" value="Diaminopimelate Epimerase, Chain A, domain 1"/>
    <property type="match status" value="2"/>
</dbReference>
<comment type="similarity">
    <text evidence="1">Belongs to the PrpF family.</text>
</comment>
<keyword evidence="2" id="KW-0413">Isomerase</keyword>
<dbReference type="EMBL" id="SMRT01000011">
    <property type="protein sequence ID" value="TDF95145.1"/>
    <property type="molecule type" value="Genomic_DNA"/>
</dbReference>
<protein>
    <submittedName>
        <fullName evidence="3">PrpF protein</fullName>
    </submittedName>
</protein>
<dbReference type="OrthoDB" id="9779763at2"/>
<dbReference type="InterPro" id="IPR007400">
    <property type="entry name" value="PrpF-like"/>
</dbReference>
<comment type="caution">
    <text evidence="3">The sequence shown here is derived from an EMBL/GenBank/DDBJ whole genome shotgun (WGS) entry which is preliminary data.</text>
</comment>
<gene>
    <name evidence="3" type="ORF">E1757_21680</name>
</gene>
<evidence type="ECO:0000313" key="3">
    <source>
        <dbReference type="EMBL" id="TDF95145.1"/>
    </source>
</evidence>
<dbReference type="RefSeq" id="WP_133232014.1">
    <property type="nucleotide sequence ID" value="NZ_SMRT01000011.1"/>
</dbReference>
<proteinExistence type="inferred from homology"/>
<dbReference type="AlphaFoldDB" id="A0A4R5KJZ0"/>